<keyword evidence="1" id="KW-0677">Repeat</keyword>
<dbReference type="SUPFAM" id="SSF48452">
    <property type="entry name" value="TPR-like"/>
    <property type="match status" value="1"/>
</dbReference>
<protein>
    <submittedName>
        <fullName evidence="4">Uncharacterized protein</fullName>
    </submittedName>
</protein>
<comment type="caution">
    <text evidence="4">The sequence shown here is derived from an EMBL/GenBank/DDBJ whole genome shotgun (WGS) entry which is preliminary data.</text>
</comment>
<dbReference type="InterPro" id="IPR013105">
    <property type="entry name" value="TPR_2"/>
</dbReference>
<reference evidence="4 5" key="1">
    <citation type="submission" date="2020-04" db="EMBL/GenBank/DDBJ databases">
        <title>Perkinsus olseni comparative genomics.</title>
        <authorList>
            <person name="Bogema D.R."/>
        </authorList>
    </citation>
    <scope>NUCLEOTIDE SEQUENCE [LARGE SCALE GENOMIC DNA]</scope>
    <source>
        <strain evidence="4 5">ATCC PRA-207</strain>
    </source>
</reference>
<accession>A0A7J6UP21</accession>
<dbReference type="Gene3D" id="1.25.40.10">
    <property type="entry name" value="Tetratricopeptide repeat domain"/>
    <property type="match status" value="1"/>
</dbReference>
<dbReference type="InterPro" id="IPR050498">
    <property type="entry name" value="Ycf3"/>
</dbReference>
<dbReference type="EMBL" id="JABANO010000658">
    <property type="protein sequence ID" value="KAF4759049.1"/>
    <property type="molecule type" value="Genomic_DNA"/>
</dbReference>
<organism evidence="4 5">
    <name type="scientific">Perkinsus olseni</name>
    <name type="common">Perkinsus atlanticus</name>
    <dbReference type="NCBI Taxonomy" id="32597"/>
    <lineage>
        <taxon>Eukaryota</taxon>
        <taxon>Sar</taxon>
        <taxon>Alveolata</taxon>
        <taxon>Perkinsozoa</taxon>
        <taxon>Perkinsea</taxon>
        <taxon>Perkinsida</taxon>
        <taxon>Perkinsidae</taxon>
        <taxon>Perkinsus</taxon>
    </lineage>
</organism>
<evidence type="ECO:0000256" key="2">
    <source>
        <dbReference type="ARBA" id="ARBA00022803"/>
    </source>
</evidence>
<dbReference type="Pfam" id="PF07719">
    <property type="entry name" value="TPR_2"/>
    <property type="match status" value="1"/>
</dbReference>
<dbReference type="Proteomes" id="UP000553632">
    <property type="component" value="Unassembled WGS sequence"/>
</dbReference>
<dbReference type="InterPro" id="IPR019734">
    <property type="entry name" value="TPR_rpt"/>
</dbReference>
<dbReference type="PROSITE" id="PS50005">
    <property type="entry name" value="TPR"/>
    <property type="match status" value="1"/>
</dbReference>
<feature type="non-terminal residue" evidence="4">
    <location>
        <position position="1"/>
    </location>
</feature>
<feature type="non-terminal residue" evidence="4">
    <location>
        <position position="354"/>
    </location>
</feature>
<sequence length="354" mass="40494">QRFEEAIKDLRKAVHSDPPPEASMADLYYHLGLCELRELWYVVDIDKIPPEAHVLATALALENALPRFGDEWKLDFRAANVGTRPQRALHAFTEAIKCLPSEGPPKPHYIHEMAKALQMCGEHEKALRHFSEVLRWQPLNARAMFRRAFSFKALKMFDEAAEDFEAARELEPNDMRFVVNYKKIADYEAVTLGPAGYEDQIPYRDAKASAVPSSDRGVAKYNELVAEVDDDDDDDDDDLHDVERYLFGVERSWYKTKELDWVIERKDSCTLAEGWLECGWETSIVMMPINWSRQGLLHAVDIILDVDDEECLKRESFSVGVCSSQRSTFFPWRLVFIIYLLMAVAAAKAGPASK</sequence>
<proteinExistence type="predicted"/>
<name>A0A7J6UP21_PEROL</name>
<evidence type="ECO:0000256" key="1">
    <source>
        <dbReference type="ARBA" id="ARBA00022737"/>
    </source>
</evidence>
<gene>
    <name evidence="4" type="ORF">FOZ63_000286</name>
</gene>
<dbReference type="SMART" id="SM00028">
    <property type="entry name" value="TPR"/>
    <property type="match status" value="2"/>
</dbReference>
<dbReference type="AlphaFoldDB" id="A0A7J6UP21"/>
<evidence type="ECO:0000256" key="3">
    <source>
        <dbReference type="PROSITE-ProRule" id="PRU00339"/>
    </source>
</evidence>
<keyword evidence="2 3" id="KW-0802">TPR repeat</keyword>
<feature type="repeat" description="TPR" evidence="3">
    <location>
        <begin position="141"/>
        <end position="174"/>
    </location>
</feature>
<dbReference type="PANTHER" id="PTHR44858">
    <property type="entry name" value="TETRATRICOPEPTIDE REPEAT PROTEIN 6"/>
    <property type="match status" value="1"/>
</dbReference>
<keyword evidence="5" id="KW-1185">Reference proteome</keyword>
<evidence type="ECO:0000313" key="5">
    <source>
        <dbReference type="Proteomes" id="UP000553632"/>
    </source>
</evidence>
<dbReference type="InterPro" id="IPR011990">
    <property type="entry name" value="TPR-like_helical_dom_sf"/>
</dbReference>
<evidence type="ECO:0000313" key="4">
    <source>
        <dbReference type="EMBL" id="KAF4759049.1"/>
    </source>
</evidence>
<dbReference type="PANTHER" id="PTHR44858:SF1">
    <property type="entry name" value="UDP-N-ACETYLGLUCOSAMINE--PEPTIDE N-ACETYLGLUCOSAMINYLTRANSFERASE SPINDLY-RELATED"/>
    <property type="match status" value="1"/>
</dbReference>